<dbReference type="Pfam" id="PF00989">
    <property type="entry name" value="PAS"/>
    <property type="match status" value="1"/>
</dbReference>
<dbReference type="NCBIfam" id="TIGR00229">
    <property type="entry name" value="sensory_box"/>
    <property type="match status" value="3"/>
</dbReference>
<feature type="domain" description="PAC" evidence="18">
    <location>
        <begin position="219"/>
        <end position="271"/>
    </location>
</feature>
<evidence type="ECO:0000256" key="6">
    <source>
        <dbReference type="ARBA" id="ARBA00022606"/>
    </source>
</evidence>
<evidence type="ECO:0000256" key="4">
    <source>
        <dbReference type="ARBA" id="ARBA00022543"/>
    </source>
</evidence>
<dbReference type="CDD" id="cd00130">
    <property type="entry name" value="PAS"/>
    <property type="match status" value="3"/>
</dbReference>
<evidence type="ECO:0000256" key="7">
    <source>
        <dbReference type="ARBA" id="ARBA00022630"/>
    </source>
</evidence>
<evidence type="ECO:0000313" key="19">
    <source>
        <dbReference type="EMBL" id="OAP39934.1"/>
    </source>
</evidence>
<keyword evidence="20" id="KW-1185">Reference proteome</keyword>
<dbReference type="Pfam" id="PF07536">
    <property type="entry name" value="HWE_HK"/>
    <property type="match status" value="1"/>
</dbReference>
<keyword evidence="10" id="KW-0677">Repeat</keyword>
<organism evidence="19 20">
    <name type="scientific">Sinorhizobium glycinis</name>
    <dbReference type="NCBI Taxonomy" id="1472378"/>
    <lineage>
        <taxon>Bacteria</taxon>
        <taxon>Pseudomonadati</taxon>
        <taxon>Pseudomonadota</taxon>
        <taxon>Alphaproteobacteria</taxon>
        <taxon>Hyphomicrobiales</taxon>
        <taxon>Rhizobiaceae</taxon>
        <taxon>Sinorhizobium/Ensifer group</taxon>
        <taxon>Sinorhizobium</taxon>
    </lineage>
</organism>
<keyword evidence="15" id="KW-0843">Virulence</keyword>
<evidence type="ECO:0000256" key="8">
    <source>
        <dbReference type="ARBA" id="ARBA00022643"/>
    </source>
</evidence>
<dbReference type="PROSITE" id="PS50113">
    <property type="entry name" value="PAC"/>
    <property type="match status" value="3"/>
</dbReference>
<dbReference type="GO" id="GO:0006355">
    <property type="term" value="P:regulation of DNA-templated transcription"/>
    <property type="evidence" value="ECO:0007669"/>
    <property type="project" value="InterPro"/>
</dbReference>
<dbReference type="GO" id="GO:0004673">
    <property type="term" value="F:protein histidine kinase activity"/>
    <property type="evidence" value="ECO:0007669"/>
    <property type="project" value="UniProtKB-EC"/>
</dbReference>
<dbReference type="InterPro" id="IPR000014">
    <property type="entry name" value="PAS"/>
</dbReference>
<dbReference type="InterPro" id="IPR036890">
    <property type="entry name" value="HATPase_C_sf"/>
</dbReference>
<dbReference type="Pfam" id="PF13185">
    <property type="entry name" value="GAF_2"/>
    <property type="match status" value="1"/>
</dbReference>
<dbReference type="InterPro" id="IPR003018">
    <property type="entry name" value="GAF"/>
</dbReference>
<accession>A0A178XXR2</accession>
<dbReference type="Gene3D" id="3.30.450.40">
    <property type="match status" value="1"/>
</dbReference>
<evidence type="ECO:0000259" key="18">
    <source>
        <dbReference type="PROSITE" id="PS50113"/>
    </source>
</evidence>
<keyword evidence="11" id="KW-0547">Nucleotide-binding</keyword>
<evidence type="ECO:0000256" key="1">
    <source>
        <dbReference type="ARBA" id="ARBA00000085"/>
    </source>
</evidence>
<keyword evidence="12 19" id="KW-0418">Kinase</keyword>
<evidence type="ECO:0000313" key="20">
    <source>
        <dbReference type="Proteomes" id="UP000094025"/>
    </source>
</evidence>
<dbReference type="InterPro" id="IPR029016">
    <property type="entry name" value="GAF-like_dom_sf"/>
</dbReference>
<dbReference type="RefSeq" id="WP_064242071.1">
    <property type="nucleotide sequence ID" value="NZ_LPUX01000055.1"/>
</dbReference>
<comment type="caution">
    <text evidence="19">The sequence shown here is derived from an EMBL/GenBank/DDBJ whole genome shotgun (WGS) entry which is preliminary data.</text>
</comment>
<feature type="domain" description="PAS" evidence="17">
    <location>
        <begin position="146"/>
        <end position="216"/>
    </location>
</feature>
<dbReference type="AlphaFoldDB" id="A0A178XXR2"/>
<dbReference type="InterPro" id="IPR001610">
    <property type="entry name" value="PAC"/>
</dbReference>
<keyword evidence="9" id="KW-0808">Transferase</keyword>
<evidence type="ECO:0000256" key="10">
    <source>
        <dbReference type="ARBA" id="ARBA00022737"/>
    </source>
</evidence>
<dbReference type="InterPro" id="IPR013656">
    <property type="entry name" value="PAS_4"/>
</dbReference>
<name>A0A178XXR2_9HYPH</name>
<protein>
    <recommendedName>
        <fullName evidence="3">Blue-light-activated histidine kinase</fullName>
        <ecNumber evidence="2">2.7.13.3</ecNumber>
    </recommendedName>
</protein>
<comment type="catalytic activity">
    <reaction evidence="1">
        <text>ATP + protein L-histidine = ADP + protein N-phospho-L-histidine.</text>
        <dbReference type="EC" id="2.7.13.3"/>
    </reaction>
</comment>
<evidence type="ECO:0000256" key="11">
    <source>
        <dbReference type="ARBA" id="ARBA00022741"/>
    </source>
</evidence>
<proteinExistence type="predicted"/>
<keyword evidence="13" id="KW-0067">ATP-binding</keyword>
<keyword evidence="14" id="KW-0157">Chromophore</keyword>
<dbReference type="PANTHER" id="PTHR41523:SF7">
    <property type="entry name" value="HISTIDINE KINASE"/>
    <property type="match status" value="1"/>
</dbReference>
<dbReference type="OrthoDB" id="341208at2"/>
<dbReference type="SUPFAM" id="SSF55874">
    <property type="entry name" value="ATPase domain of HSP90 chaperone/DNA topoisomerase II/histidine kinase"/>
    <property type="match status" value="1"/>
</dbReference>
<reference evidence="19 20" key="1">
    <citation type="journal article" date="2016" name="Int. J. Syst. Evol. Microbiol.">
        <title>Ensifer glycinis sp. nov., an novel rhizobial species associated with Glycine spp.</title>
        <authorList>
            <person name="Yan H."/>
            <person name="Yan J."/>
            <person name="Sui X.H."/>
            <person name="Wang E.T."/>
            <person name="Chen W.X."/>
            <person name="Zhang X.X."/>
            <person name="Chen W.F."/>
        </authorList>
    </citation>
    <scope>NUCLEOTIDE SEQUENCE [LARGE SCALE GENOMIC DNA]</scope>
    <source>
        <strain evidence="19 20">CCBAU 23380</strain>
    </source>
</reference>
<dbReference type="Pfam" id="PF08448">
    <property type="entry name" value="PAS_4"/>
    <property type="match status" value="2"/>
</dbReference>
<dbReference type="InterPro" id="IPR013655">
    <property type="entry name" value="PAS_fold_3"/>
</dbReference>
<dbReference type="SMART" id="SM00911">
    <property type="entry name" value="HWE_HK"/>
    <property type="match status" value="1"/>
</dbReference>
<feature type="domain" description="PAS" evidence="17">
    <location>
        <begin position="19"/>
        <end position="59"/>
    </location>
</feature>
<keyword evidence="4" id="KW-0600">Photoreceptor protein</keyword>
<evidence type="ECO:0000256" key="14">
    <source>
        <dbReference type="ARBA" id="ARBA00022991"/>
    </source>
</evidence>
<dbReference type="InterPro" id="IPR011102">
    <property type="entry name" value="Sig_transdc_His_kinase_HWE"/>
</dbReference>
<keyword evidence="16" id="KW-0675">Receptor</keyword>
<evidence type="ECO:0000256" key="13">
    <source>
        <dbReference type="ARBA" id="ARBA00022840"/>
    </source>
</evidence>
<dbReference type="SUPFAM" id="SSF55781">
    <property type="entry name" value="GAF domain-like"/>
    <property type="match status" value="1"/>
</dbReference>
<dbReference type="GO" id="GO:0009881">
    <property type="term" value="F:photoreceptor activity"/>
    <property type="evidence" value="ECO:0007669"/>
    <property type="project" value="UniProtKB-KW"/>
</dbReference>
<dbReference type="InterPro" id="IPR013767">
    <property type="entry name" value="PAS_fold"/>
</dbReference>
<keyword evidence="8" id="KW-0288">FMN</keyword>
<evidence type="ECO:0000256" key="16">
    <source>
        <dbReference type="ARBA" id="ARBA00023170"/>
    </source>
</evidence>
<dbReference type="Proteomes" id="UP000094025">
    <property type="component" value="Unassembled WGS sequence"/>
</dbReference>
<dbReference type="EMBL" id="LPUX01000055">
    <property type="protein sequence ID" value="OAP39934.1"/>
    <property type="molecule type" value="Genomic_DNA"/>
</dbReference>
<dbReference type="Gene3D" id="2.10.70.100">
    <property type="match status" value="1"/>
</dbReference>
<dbReference type="InterPro" id="IPR035965">
    <property type="entry name" value="PAS-like_dom_sf"/>
</dbReference>
<evidence type="ECO:0000259" key="17">
    <source>
        <dbReference type="PROSITE" id="PS50112"/>
    </source>
</evidence>
<evidence type="ECO:0000256" key="3">
    <source>
        <dbReference type="ARBA" id="ARBA00021740"/>
    </source>
</evidence>
<dbReference type="SUPFAM" id="SSF55785">
    <property type="entry name" value="PYP-like sensor domain (PAS domain)"/>
    <property type="match status" value="4"/>
</dbReference>
<evidence type="ECO:0000256" key="12">
    <source>
        <dbReference type="ARBA" id="ARBA00022777"/>
    </source>
</evidence>
<dbReference type="PANTHER" id="PTHR41523">
    <property type="entry name" value="TWO-COMPONENT SYSTEM SENSOR PROTEIN"/>
    <property type="match status" value="1"/>
</dbReference>
<dbReference type="SMART" id="SM00091">
    <property type="entry name" value="PAS"/>
    <property type="match status" value="3"/>
</dbReference>
<dbReference type="GO" id="GO:0005524">
    <property type="term" value="F:ATP binding"/>
    <property type="evidence" value="ECO:0007669"/>
    <property type="project" value="UniProtKB-KW"/>
</dbReference>
<feature type="domain" description="PAC" evidence="18">
    <location>
        <begin position="97"/>
        <end position="149"/>
    </location>
</feature>
<dbReference type="STRING" id="1472378.AU381_10345"/>
<keyword evidence="7" id="KW-0285">Flavoprotein</keyword>
<gene>
    <name evidence="19" type="ORF">AU381_10345</name>
</gene>
<dbReference type="Pfam" id="PF08447">
    <property type="entry name" value="PAS_3"/>
    <property type="match status" value="1"/>
</dbReference>
<dbReference type="Gene3D" id="3.30.450.20">
    <property type="entry name" value="PAS domain"/>
    <property type="match status" value="4"/>
</dbReference>
<dbReference type="Gene3D" id="3.30.565.10">
    <property type="entry name" value="Histidine kinase-like ATPase, C-terminal domain"/>
    <property type="match status" value="1"/>
</dbReference>
<dbReference type="SMART" id="SM00065">
    <property type="entry name" value="GAF"/>
    <property type="match status" value="1"/>
</dbReference>
<keyword evidence="6" id="KW-0716">Sensory transduction</keyword>
<evidence type="ECO:0000256" key="9">
    <source>
        <dbReference type="ARBA" id="ARBA00022679"/>
    </source>
</evidence>
<evidence type="ECO:0000256" key="5">
    <source>
        <dbReference type="ARBA" id="ARBA00022553"/>
    </source>
</evidence>
<dbReference type="SMART" id="SM00086">
    <property type="entry name" value="PAC"/>
    <property type="match status" value="4"/>
</dbReference>
<evidence type="ECO:0000256" key="2">
    <source>
        <dbReference type="ARBA" id="ARBA00012438"/>
    </source>
</evidence>
<dbReference type="InterPro" id="IPR000700">
    <property type="entry name" value="PAS-assoc_C"/>
</dbReference>
<dbReference type="PROSITE" id="PS50112">
    <property type="entry name" value="PAS"/>
    <property type="match status" value="2"/>
</dbReference>
<sequence length="908" mass="99846">MCSAETLTKQLVGELGGLGSPDFRAALDALAVAVYTTDADGYVTYCNPAAADLAGRQPKLGQDRWCVSWKLRRPDGSPLPHGECPLAMALKERQPIRGQELVAVRPDGSTALLLPHPTPIFDESGELAGAVNLLVDMTERKSAEQDSRYLAAIVESSDDAIVAKDLNGIITSWNKGAERLFGYAADEVLGKSITVLMPPGYENEEPNILRRIRNGERIDHYQTTRRRKDGSLVDISLTVSPVRDAAGRVVGASKIARDITEQRRAAEALAARLREQAALFRLTERLHRALDIAEVYEAALDAIQGALGCHRASILLFDNSAKMRFVAWRGLSPQYRHAVDGHSPWTSEERDPQPIFLEDIAQAEALTALRPTIESEGIAALGFIPLVAEGRLIGKFMTYYDLPHAFTDNEIVLALMIARQLGFSIQRMRVEEARRLAEEQLRRNEASERARAAELMAIMEAVPASIWIARTPDCRVISGNRTAYELLRQAPDTNLSLSAPAGERPGNFRVFSMGKMLTPDELPVQRASRGEEVPNFEEEVRFEDGTSRHLFGNATPLRDAAGEVIGAVAASVDITERKQAEEALQESERRLQIALEAGRMGAWEWNIGTGEVIWSPGLEALHHLEPGTFGGTFADFKRDIHPDDLPFVELEIAKAVETREDYHIVYRIRLAGGKIRWMEAFGQFSPQGALKPGKLAGVCMDITERKEAEWQRNLLVAELSHRVKNTLAIVSSIARQSFSVSPDIHEAHRSFDARIRALAQTHTRLAEASWSGVSLETVLLDELAPYHDDGKKNVTLSGPPTMLPPKYALTLGMAAHELATNAAKHGALSVKAGSVGIEWSADRKTDRLRIRWRESGGPPVLAPERNGFGRLLLERVLASDLGGEVQLEFAPQGLVCTIDIPCPREASP</sequence>
<evidence type="ECO:0000256" key="15">
    <source>
        <dbReference type="ARBA" id="ARBA00023026"/>
    </source>
</evidence>
<feature type="domain" description="PAC" evidence="18">
    <location>
        <begin position="534"/>
        <end position="586"/>
    </location>
</feature>
<dbReference type="EC" id="2.7.13.3" evidence="2"/>
<keyword evidence="5" id="KW-0597">Phosphoprotein</keyword>